<accession>A0A6S7I800</accession>
<dbReference type="PANTHER" id="PTHR21451">
    <property type="entry name" value="HISTONE H3 METHYLTRANSFERASE"/>
    <property type="match status" value="1"/>
</dbReference>
<evidence type="ECO:0000256" key="11">
    <source>
        <dbReference type="RuleBase" id="RU271113"/>
    </source>
</evidence>
<dbReference type="GO" id="GO:0006281">
    <property type="term" value="P:DNA repair"/>
    <property type="evidence" value="ECO:0007669"/>
    <property type="project" value="TreeGrafter"/>
</dbReference>
<dbReference type="GO" id="GO:0005634">
    <property type="term" value="C:nucleus"/>
    <property type="evidence" value="ECO:0007669"/>
    <property type="project" value="UniProtKB-SubCell"/>
</dbReference>
<evidence type="ECO:0000256" key="7">
    <source>
        <dbReference type="ARBA" id="ARBA00022853"/>
    </source>
</evidence>
<name>A0A6S7I800_PARCT</name>
<dbReference type="SUPFAM" id="SSF53335">
    <property type="entry name" value="S-adenosyl-L-methionine-dependent methyltransferases"/>
    <property type="match status" value="1"/>
</dbReference>
<comment type="miscellaneous">
    <text evidence="11">In contrast to other lysine histone methyltransferases, it does not contain a SET domain, suggesting the existence of another mechanism for methylation of lysine residues of histones.</text>
</comment>
<feature type="compositionally biased region" description="Basic residues" evidence="12">
    <location>
        <begin position="398"/>
        <end position="418"/>
    </location>
</feature>
<reference evidence="13" key="1">
    <citation type="submission" date="2020-04" db="EMBL/GenBank/DDBJ databases">
        <authorList>
            <person name="Alioto T."/>
            <person name="Alioto T."/>
            <person name="Gomez Garrido J."/>
        </authorList>
    </citation>
    <scope>NUCLEOTIDE SEQUENCE</scope>
    <source>
        <strain evidence="13">A484AB</strain>
    </source>
</reference>
<evidence type="ECO:0000256" key="1">
    <source>
        <dbReference type="ARBA" id="ARBA00004123"/>
    </source>
</evidence>
<dbReference type="PROSITE" id="PS51569">
    <property type="entry name" value="DOT1"/>
    <property type="match status" value="1"/>
</dbReference>
<keyword evidence="8 11" id="KW-0539">Nucleus</keyword>
<dbReference type="AlphaFoldDB" id="A0A6S7I800"/>
<dbReference type="GO" id="GO:0032259">
    <property type="term" value="P:methylation"/>
    <property type="evidence" value="ECO:0007669"/>
    <property type="project" value="UniProtKB-KW"/>
</dbReference>
<evidence type="ECO:0000256" key="5">
    <source>
        <dbReference type="ARBA" id="ARBA00022679"/>
    </source>
</evidence>
<keyword evidence="7 11" id="KW-0156">Chromatin regulator</keyword>
<keyword evidence="5 11" id="KW-0808">Transferase</keyword>
<feature type="region of interest" description="Disordered" evidence="12">
    <location>
        <begin position="834"/>
        <end position="885"/>
    </location>
</feature>
<comment type="function">
    <text evidence="11">Histone methyltransferase that specifically trimethylates histone H3 to form H3K79me3. This methylation is required for telomere silencing and for the pachytene checkpoint during the meiotic cell cycle by allowing the recruitment of RAD9 to double strand breaks. Nucleosomes are preferred as substrate compared to free histone.</text>
</comment>
<dbReference type="PANTHER" id="PTHR21451:SF0">
    <property type="entry name" value="HISTONE-LYSINE N-METHYLTRANSFERASE, H3 LYSINE-79 SPECIFIC"/>
    <property type="match status" value="1"/>
</dbReference>
<sequence>MAQVLSLHSPAGAEAMVYDWPLQHAHGRDDMQEIIDTIRWVGKDFPELQIAIENHVLDNYDRHCFDSMSKLCERYNRAVDSVVKLWKGRAPPACLNRRPSQELLRHVLSKVYNHSVKDPDKLNLYEPFSPEVYGETSFDLVAQMVKAVSFQSDEIFLDLGSGVGQVVLQVAASTNIKHCFGIEKAGTPAKYAQEMDRLFRRWMKWHGKTFSPYHLEKGDFLSEENCSKIGEASIIFVNNFAFGPTVDHKLKQRFSALKDGTRIISSKPYCPLNFRVTKRNLSDIGAILRITELATMPGSVSWTGNPVSYYVQMVDSTMLEEYFSGLKKKKDTGKDETASLDDSVSIDEEWTGKLDELDDVSLGATTRHQWHDLIALIEQHKIEPEKDDKTDASDVSLIKKKKKKKRKDKKKNAAANVKRKYRKHIKNKKGKLNLDYVAVSALDKATKSALGKPSRKRAMPKPPGIDEFVETMKQQYIAFWQHMHTPEYSESVVHELTEQRRRNTLLTNQVEDLDYQVYSLQQEGKKLLEDRMEKMGLDASKPAETFVTLHELVEEQLTLVEECVNMGKEVAMLENSCGVTNGEEVHDTCKIENEVLLHELYVPDNFRKGLLNEVTMQKKRKRDLLDQIKEMECKTRSLETGNGSPRKRTLMDNCGQYEDMEVDVGMPQVFTSIPKESLGEQNKDSSKLSLMEPAMFNPYNPTSCVPVAAPDPVGEYSTSNLAPDQVLAYTFHNLPSQGRPSSSTHVEQTPSMLPSLFVSSPSTRLSSLFPATLGEPRHSAKNLQKIHKLLCENSDSPEKNANSSEPKTKSNFSIAHLTGISDQSSIGKQLVDLDSTSDVESKKTPEGPQRSSPQSSGHKVKSQAASSPSACRIKGESPSSCTQVGLPKPLLLNGVKDLPSHIKKAINPPGGGSTDCVVNLGHVPRTSTSRFVDMTSAHDSTNHSKAVYSSPCLKSNIQQTLSTTNSCVREPVITISYPPNKEQTHVSSLLNSNPHTNPMGITKTVSADCLGKEQRGQPGDSTQRFIHPARPNTIVYSKSEPPIRNIVLKNDSVPYFNNNDAVPRFSSKVLRPSESAKILNSMYMMSQYHGDGRHSS</sequence>
<gene>
    <name evidence="13" type="ORF">PACLA_8A000860</name>
</gene>
<evidence type="ECO:0000256" key="8">
    <source>
        <dbReference type="ARBA" id="ARBA00023242"/>
    </source>
</evidence>
<dbReference type="InterPro" id="IPR029063">
    <property type="entry name" value="SAM-dependent_MTases_sf"/>
</dbReference>
<evidence type="ECO:0000256" key="3">
    <source>
        <dbReference type="ARBA" id="ARBA00020987"/>
    </source>
</evidence>
<proteinExistence type="inferred from homology"/>
<evidence type="ECO:0000256" key="2">
    <source>
        <dbReference type="ARBA" id="ARBA00012190"/>
    </source>
</evidence>
<evidence type="ECO:0000313" key="14">
    <source>
        <dbReference type="Proteomes" id="UP001152795"/>
    </source>
</evidence>
<evidence type="ECO:0000256" key="10">
    <source>
        <dbReference type="ARBA" id="ARBA00047770"/>
    </source>
</evidence>
<dbReference type="InterPro" id="IPR025789">
    <property type="entry name" value="DOT1_dom"/>
</dbReference>
<comment type="similarity">
    <text evidence="11">Belongs to the class I-like SAM-binding methyltransferase superfamily. DOT1 family.</text>
</comment>
<dbReference type="Gene3D" id="3.40.50.150">
    <property type="entry name" value="Vaccinia Virus protein VP39"/>
    <property type="match status" value="1"/>
</dbReference>
<organism evidence="13 14">
    <name type="scientific">Paramuricea clavata</name>
    <name type="common">Red gorgonian</name>
    <name type="synonym">Violescent sea-whip</name>
    <dbReference type="NCBI Taxonomy" id="317549"/>
    <lineage>
        <taxon>Eukaryota</taxon>
        <taxon>Metazoa</taxon>
        <taxon>Cnidaria</taxon>
        <taxon>Anthozoa</taxon>
        <taxon>Octocorallia</taxon>
        <taxon>Malacalcyonacea</taxon>
        <taxon>Plexauridae</taxon>
        <taxon>Paramuricea</taxon>
    </lineage>
</organism>
<dbReference type="Pfam" id="PF08123">
    <property type="entry name" value="DOT1"/>
    <property type="match status" value="1"/>
</dbReference>
<protein>
    <recommendedName>
        <fullName evidence="3 11">Histone-lysine N-methyltransferase, H3 lysine-79 specific</fullName>
        <ecNumber evidence="2 11">2.1.1.360</ecNumber>
    </recommendedName>
    <alternativeName>
        <fullName evidence="9 11">Histone H3-K79 methyltransferase</fullName>
    </alternativeName>
</protein>
<comment type="caution">
    <text evidence="13">The sequence shown here is derived from an EMBL/GenBank/DDBJ whole genome shotgun (WGS) entry which is preliminary data.</text>
</comment>
<evidence type="ECO:0000256" key="4">
    <source>
        <dbReference type="ARBA" id="ARBA00022603"/>
    </source>
</evidence>
<comment type="subcellular location">
    <subcellularLocation>
        <location evidence="1 11">Nucleus</location>
    </subcellularLocation>
</comment>
<comment type="catalytic activity">
    <reaction evidence="10 11">
        <text>L-lysyl(79)-[histone H3] + 3 S-adenosyl-L-methionine = N(6),N(6),N(6)-trimethyl-L-lysyl(79)-[histone H3] + 3 S-adenosyl-L-homocysteine + 3 H(+)</text>
        <dbReference type="Rhea" id="RHEA:60328"/>
        <dbReference type="Rhea" id="RHEA-COMP:15549"/>
        <dbReference type="Rhea" id="RHEA-COMP:15552"/>
        <dbReference type="ChEBI" id="CHEBI:15378"/>
        <dbReference type="ChEBI" id="CHEBI:29969"/>
        <dbReference type="ChEBI" id="CHEBI:57856"/>
        <dbReference type="ChEBI" id="CHEBI:59789"/>
        <dbReference type="ChEBI" id="CHEBI:61961"/>
        <dbReference type="EC" id="2.1.1.360"/>
    </reaction>
</comment>
<evidence type="ECO:0000256" key="12">
    <source>
        <dbReference type="SAM" id="MobiDB-lite"/>
    </source>
</evidence>
<evidence type="ECO:0000256" key="6">
    <source>
        <dbReference type="ARBA" id="ARBA00022691"/>
    </source>
</evidence>
<feature type="compositionally biased region" description="Polar residues" evidence="12">
    <location>
        <begin position="849"/>
        <end position="869"/>
    </location>
</feature>
<dbReference type="FunFam" id="1.10.260.60:FF:000001">
    <property type="entry name" value="Histone-lysine N-methyltransferase, H3 lysine-79 specific"/>
    <property type="match status" value="1"/>
</dbReference>
<dbReference type="GO" id="GO:0000077">
    <property type="term" value="P:DNA damage checkpoint signaling"/>
    <property type="evidence" value="ECO:0007669"/>
    <property type="project" value="TreeGrafter"/>
</dbReference>
<dbReference type="Proteomes" id="UP001152795">
    <property type="component" value="Unassembled WGS sequence"/>
</dbReference>
<dbReference type="CDD" id="cd20902">
    <property type="entry name" value="CC_DOT1L"/>
    <property type="match status" value="1"/>
</dbReference>
<evidence type="ECO:0000256" key="9">
    <source>
        <dbReference type="ARBA" id="ARBA00029821"/>
    </source>
</evidence>
<dbReference type="GO" id="GO:0140956">
    <property type="term" value="F:histone H3K79 trimethyltransferase activity"/>
    <property type="evidence" value="ECO:0007669"/>
    <property type="project" value="UniProtKB-EC"/>
</dbReference>
<dbReference type="InterPro" id="IPR030445">
    <property type="entry name" value="H3-K79_meTrfase"/>
</dbReference>
<keyword evidence="14" id="KW-1185">Reference proteome</keyword>
<keyword evidence="6 11" id="KW-0949">S-adenosyl-L-methionine</keyword>
<dbReference type="CDD" id="cd02440">
    <property type="entry name" value="AdoMet_MTases"/>
    <property type="match status" value="1"/>
</dbReference>
<dbReference type="FunFam" id="3.40.50.150:FF:000033">
    <property type="entry name" value="Histone-lysine N-methyltransferase, H3 lysine-79 specific"/>
    <property type="match status" value="1"/>
</dbReference>
<keyword evidence="4 11" id="KW-0489">Methyltransferase</keyword>
<dbReference type="Gene3D" id="1.10.260.60">
    <property type="match status" value="1"/>
</dbReference>
<dbReference type="EMBL" id="CACRXK020008046">
    <property type="protein sequence ID" value="CAB4013846.1"/>
    <property type="molecule type" value="Genomic_DNA"/>
</dbReference>
<dbReference type="OrthoDB" id="443402at2759"/>
<evidence type="ECO:0000313" key="13">
    <source>
        <dbReference type="EMBL" id="CAB4013846.1"/>
    </source>
</evidence>
<dbReference type="EC" id="2.1.1.360" evidence="2 11"/>
<feature type="region of interest" description="Disordered" evidence="12">
    <location>
        <begin position="385"/>
        <end position="418"/>
    </location>
</feature>